<sequence>MGIIDQFGKNWNIYVIECNRCLLLKRIILKKQKRSSENRVSDDLLYFIGMIDSFFYWAFA</sequence>
<proteinExistence type="predicted"/>
<accession>A0A2I1X9Q2</accession>
<gene>
    <name evidence="1" type="ORF">CYK00_11045</name>
</gene>
<comment type="caution">
    <text evidence="1">The sequence shown here is derived from an EMBL/GenBank/DDBJ whole genome shotgun (WGS) entry which is preliminary data.</text>
</comment>
<organism evidence="1 2">
    <name type="scientific">Neisseria sicca</name>
    <dbReference type="NCBI Taxonomy" id="490"/>
    <lineage>
        <taxon>Bacteria</taxon>
        <taxon>Pseudomonadati</taxon>
        <taxon>Pseudomonadota</taxon>
        <taxon>Betaproteobacteria</taxon>
        <taxon>Neisseriales</taxon>
        <taxon>Neisseriaceae</taxon>
        <taxon>Neisseria</taxon>
    </lineage>
</organism>
<evidence type="ECO:0000313" key="1">
    <source>
        <dbReference type="EMBL" id="PLA39341.1"/>
    </source>
</evidence>
<name>A0A2I1X9Q2_NEISI</name>
<protein>
    <submittedName>
        <fullName evidence="1">Uncharacterized protein</fullName>
    </submittedName>
</protein>
<dbReference type="AlphaFoldDB" id="A0A2I1X9Q2"/>
<dbReference type="Proteomes" id="UP000234767">
    <property type="component" value="Unassembled WGS sequence"/>
</dbReference>
<dbReference type="EMBL" id="PKJO01000019">
    <property type="protein sequence ID" value="PLA39341.1"/>
    <property type="molecule type" value="Genomic_DNA"/>
</dbReference>
<evidence type="ECO:0000313" key="2">
    <source>
        <dbReference type="Proteomes" id="UP000234767"/>
    </source>
</evidence>
<reference evidence="1 2" key="1">
    <citation type="submission" date="2017-12" db="EMBL/GenBank/DDBJ databases">
        <title>Phylogenetic diversity of female urinary microbiome.</title>
        <authorList>
            <person name="Thomas-White K."/>
            <person name="Wolfe A.J."/>
        </authorList>
    </citation>
    <scope>NUCLEOTIDE SEQUENCE [LARGE SCALE GENOMIC DNA]</scope>
    <source>
        <strain evidence="1 2">UMB0321</strain>
    </source>
</reference>